<accession>A0A508TAP9</accession>
<dbReference type="InterPro" id="IPR029033">
    <property type="entry name" value="His_PPase_superfam"/>
</dbReference>
<dbReference type="AlphaFoldDB" id="A0A508TAP9"/>
<dbReference type="InterPro" id="IPR013078">
    <property type="entry name" value="His_Pase_superF_clade-1"/>
</dbReference>
<dbReference type="OrthoDB" id="9781415at2"/>
<dbReference type="Proteomes" id="UP000328092">
    <property type="component" value="Unassembled WGS sequence"/>
</dbReference>
<dbReference type="Gene3D" id="3.40.50.1240">
    <property type="entry name" value="Phosphoglycerate mutase-like"/>
    <property type="match status" value="1"/>
</dbReference>
<feature type="binding site" evidence="2">
    <location>
        <position position="62"/>
    </location>
    <ligand>
        <name>substrate</name>
    </ligand>
</feature>
<proteinExistence type="predicted"/>
<organism evidence="3 4">
    <name type="scientific">Bradyrhizobium ivorense</name>
    <dbReference type="NCBI Taxonomy" id="2511166"/>
    <lineage>
        <taxon>Bacteria</taxon>
        <taxon>Pseudomonadati</taxon>
        <taxon>Pseudomonadota</taxon>
        <taxon>Alphaproteobacteria</taxon>
        <taxon>Hyphomicrobiales</taxon>
        <taxon>Nitrobacteraceae</taxon>
        <taxon>Bradyrhizobium</taxon>
    </lineage>
</organism>
<feature type="binding site" evidence="2">
    <location>
        <begin position="12"/>
        <end position="19"/>
    </location>
    <ligand>
        <name>substrate</name>
    </ligand>
</feature>
<dbReference type="EMBL" id="CAADFC020000013">
    <property type="protein sequence ID" value="VIO71350.1"/>
    <property type="molecule type" value="Genomic_DNA"/>
</dbReference>
<evidence type="ECO:0000256" key="2">
    <source>
        <dbReference type="PIRSR" id="PIRSR613078-2"/>
    </source>
</evidence>
<dbReference type="GO" id="GO:0005737">
    <property type="term" value="C:cytoplasm"/>
    <property type="evidence" value="ECO:0007669"/>
    <property type="project" value="TreeGrafter"/>
</dbReference>
<dbReference type="GO" id="GO:0016791">
    <property type="term" value="F:phosphatase activity"/>
    <property type="evidence" value="ECO:0007669"/>
    <property type="project" value="TreeGrafter"/>
</dbReference>
<name>A0A508TAP9_9BRAD</name>
<keyword evidence="4" id="KW-1185">Reference proteome</keyword>
<protein>
    <submittedName>
        <fullName evidence="3">Phosphoserine phosphatase 2</fullName>
        <ecNumber evidence="3">3.1.3.3</ecNumber>
    </submittedName>
</protein>
<dbReference type="SUPFAM" id="SSF53254">
    <property type="entry name" value="Phosphoglycerate mutase-like"/>
    <property type="match status" value="1"/>
</dbReference>
<evidence type="ECO:0000313" key="3">
    <source>
        <dbReference type="EMBL" id="VIO71350.1"/>
    </source>
</evidence>
<sequence>MALPPRSFLCLRHGATDWNRQGRFQGRTDNLLNSDGVAQARAAALRLTGVAIGAIVASPLRRAVQTAEIVGTALSLPVVVDAGIIECDFGSLEGQSIRDTMRKHGLTALEQLVSILPADGEPWPAVSERSLRCVTMWQDHHPGGEILFVGHDAVMQAIAERLCGGFFENRYGTPFRFARSGDAWAVQEIGQFGQI</sequence>
<comment type="caution">
    <text evidence="3">The sequence shown here is derived from an EMBL/GenBank/DDBJ whole genome shotgun (WGS) entry which is preliminary data.</text>
</comment>
<dbReference type="PANTHER" id="PTHR48100:SF1">
    <property type="entry name" value="HISTIDINE PHOSPHATASE FAMILY PROTEIN-RELATED"/>
    <property type="match status" value="1"/>
</dbReference>
<dbReference type="CDD" id="cd07067">
    <property type="entry name" value="HP_PGM_like"/>
    <property type="match status" value="1"/>
</dbReference>
<dbReference type="RefSeq" id="WP_139860861.1">
    <property type="nucleotide sequence ID" value="NZ_CAADFC020000013.1"/>
</dbReference>
<dbReference type="InterPro" id="IPR050275">
    <property type="entry name" value="PGM_Phosphatase"/>
</dbReference>
<dbReference type="EC" id="3.1.3.3" evidence="3"/>
<dbReference type="Pfam" id="PF00300">
    <property type="entry name" value="His_Phos_1"/>
    <property type="match status" value="1"/>
</dbReference>
<evidence type="ECO:0000256" key="1">
    <source>
        <dbReference type="PIRSR" id="PIRSR613078-1"/>
    </source>
</evidence>
<dbReference type="PANTHER" id="PTHR48100">
    <property type="entry name" value="BROAD-SPECIFICITY PHOSPHATASE YOR283W-RELATED"/>
    <property type="match status" value="1"/>
</dbReference>
<reference evidence="3" key="1">
    <citation type="submission" date="2019-02" db="EMBL/GenBank/DDBJ databases">
        <authorList>
            <person name="Pothier F.J."/>
        </authorList>
    </citation>
    <scope>NUCLEOTIDE SEQUENCE</scope>
    <source>
        <strain evidence="3">CI-1B</strain>
    </source>
</reference>
<feature type="active site" description="Tele-phosphohistidine intermediate" evidence="1">
    <location>
        <position position="13"/>
    </location>
</feature>
<dbReference type="SMART" id="SM00855">
    <property type="entry name" value="PGAM"/>
    <property type="match status" value="1"/>
</dbReference>
<gene>
    <name evidence="3" type="primary">pspB</name>
    <name evidence="3" type="ORF">CI1B_35340</name>
</gene>
<feature type="active site" description="Proton donor/acceptor" evidence="1">
    <location>
        <position position="86"/>
    </location>
</feature>
<keyword evidence="3" id="KW-0378">Hydrolase</keyword>
<evidence type="ECO:0000313" key="4">
    <source>
        <dbReference type="Proteomes" id="UP000328092"/>
    </source>
</evidence>